<evidence type="ECO:0000259" key="1">
    <source>
        <dbReference type="PROSITE" id="PS51752"/>
    </source>
</evidence>
<reference evidence="2 3" key="1">
    <citation type="submission" date="2024-01" db="EMBL/GenBank/DDBJ databases">
        <authorList>
            <consortium name="Genoscope - CEA"/>
            <person name="William W."/>
        </authorList>
    </citation>
    <scope>NUCLEOTIDE SEQUENCE [LARGE SCALE GENOMIC DNA]</scope>
    <source>
        <strain evidence="2 3">29B2s-10</strain>
    </source>
</reference>
<dbReference type="Proteomes" id="UP001497600">
    <property type="component" value="Chromosome F"/>
</dbReference>
<proteinExistence type="predicted"/>
<dbReference type="SUPFAM" id="SSF51101">
    <property type="entry name" value="Mannose-binding lectins"/>
    <property type="match status" value="1"/>
</dbReference>
<gene>
    <name evidence="2" type="ORF">CAAN4_F15214</name>
</gene>
<name>A0ABP0EGG0_9ASCO</name>
<dbReference type="PROSITE" id="PS51752">
    <property type="entry name" value="JACALIN_LECTIN"/>
    <property type="match status" value="1"/>
</dbReference>
<dbReference type="InterPro" id="IPR053002">
    <property type="entry name" value="Metalloproteinase_M10B"/>
</dbReference>
<dbReference type="Pfam" id="PF01419">
    <property type="entry name" value="Jacalin"/>
    <property type="match status" value="1"/>
</dbReference>
<feature type="domain" description="Jacalin-type lectin" evidence="1">
    <location>
        <begin position="564"/>
        <end position="746"/>
    </location>
</feature>
<evidence type="ECO:0000313" key="3">
    <source>
        <dbReference type="Proteomes" id="UP001497600"/>
    </source>
</evidence>
<dbReference type="PANTHER" id="PTHR21054:SF2">
    <property type="entry name" value="MIP04191P"/>
    <property type="match status" value="1"/>
</dbReference>
<dbReference type="InterPro" id="IPR036404">
    <property type="entry name" value="Jacalin-like_lectin_dom_sf"/>
</dbReference>
<protein>
    <recommendedName>
        <fullName evidence="1">Jacalin-type lectin domain-containing protein</fullName>
    </recommendedName>
</protein>
<dbReference type="InterPro" id="IPR001229">
    <property type="entry name" value="Jacalin-like_lectin_dom"/>
</dbReference>
<evidence type="ECO:0000313" key="2">
    <source>
        <dbReference type="EMBL" id="CAK7914183.1"/>
    </source>
</evidence>
<accession>A0ABP0EGG0</accession>
<organism evidence="2 3">
    <name type="scientific">[Candida] anglica</name>
    <dbReference type="NCBI Taxonomy" id="148631"/>
    <lineage>
        <taxon>Eukaryota</taxon>
        <taxon>Fungi</taxon>
        <taxon>Dikarya</taxon>
        <taxon>Ascomycota</taxon>
        <taxon>Saccharomycotina</taxon>
        <taxon>Pichiomycetes</taxon>
        <taxon>Debaryomycetaceae</taxon>
        <taxon>Kurtzmaniella</taxon>
    </lineage>
</organism>
<dbReference type="Gene3D" id="2.100.10.30">
    <property type="entry name" value="Jacalin-like lectin domain"/>
    <property type="match status" value="1"/>
</dbReference>
<dbReference type="EMBL" id="OZ004258">
    <property type="protein sequence ID" value="CAK7914183.1"/>
    <property type="molecule type" value="Genomic_DNA"/>
</dbReference>
<dbReference type="Pfam" id="PF12044">
    <property type="entry name" value="Metallopep"/>
    <property type="match status" value="1"/>
</dbReference>
<sequence>MITFNFQDNEIVSSPTVIVSGKTSSGIDRGVVQFVNNANKVFPPQSFEVNGHGYFKAILHVSPGEPNVFDVQVFPNTSIGAFGFPDFPQGRAPNPIDTGKLTLIHEQMPQNKPVHLCVILGKDSNGSYDMPSYRLQRGEVANLDTAIRKLKVAGRLMQSFTQDDMRSNGFSNRTWQFTEETVKNQGIFGYDVDSPTPHQEVKIHVLRSPKTVAELRDPNLAQQNPKGKDTGGLFSHALDLIHKVPELWDEFEKSRTAIQCACLYIDATFDVKSKLILAHAALGGGTGEIKLAIFGSHGLHSWPMNFPQVTPSFLDSTHLTTKEVANDCNECGTSWECLNITMGAFMHEIGHLLGCPHQVDGVMLRDYVWFNRSFMTRESECLRRNTKGAVVRSQDGTWDKVCHWHRLDILRFFYHDSFSLPIDSQDPTFGKVYATTRISDKEYDANGSNHVPASYSTPSGGALIKSASGIYLIEFITDGLARHHIDSFPRGYGGSGFQNELMLDYESCLDELRRHTDRANENFDVRVLSLSGDLYINNFKEHCKKSAENVIRNDFGLGRGQLNGYKSALLGSKKQNMIIAGFDLRTVYKVRVYHGGALDGVRFYYTIGNNTSKTNSNDGGPPPIPARNYLKGFADKVSAAIRPPHQVMQNGGAGEPKSSLMGNEKRDYSEFILNSGEQITKFHFRDGQWIDAIQFETNQGRKSPMYGNAKGGHASTLESPAQGLTVVGMYGYVGSWMDGIGIIYSGDI</sequence>
<keyword evidence="3" id="KW-1185">Reference proteome</keyword>
<dbReference type="PANTHER" id="PTHR21054">
    <property type="entry name" value="ZINC METALLOPROTEINASE-RELATED"/>
    <property type="match status" value="1"/>
</dbReference>
<dbReference type="InterPro" id="IPR021917">
    <property type="entry name" value="Unchr_Zn-peptidase-like"/>
</dbReference>